<feature type="chain" id="PRO_5046158428" description="Glycine-rich cell wall protein" evidence="2">
    <location>
        <begin position="19"/>
        <end position="162"/>
    </location>
</feature>
<gene>
    <name evidence="3" type="ORF">RFN29_09050</name>
</gene>
<keyword evidence="2" id="KW-0732">Signal</keyword>
<evidence type="ECO:0000256" key="2">
    <source>
        <dbReference type="SAM" id="SignalP"/>
    </source>
</evidence>
<organism evidence="3 4">
    <name type="scientific">Mesorhizobium captivum</name>
    <dbReference type="NCBI Taxonomy" id="3072319"/>
    <lineage>
        <taxon>Bacteria</taxon>
        <taxon>Pseudomonadati</taxon>
        <taxon>Pseudomonadota</taxon>
        <taxon>Alphaproteobacteria</taxon>
        <taxon>Hyphomicrobiales</taxon>
        <taxon>Phyllobacteriaceae</taxon>
        <taxon>Mesorhizobium</taxon>
    </lineage>
</organism>
<feature type="compositionally biased region" description="Low complexity" evidence="1">
    <location>
        <begin position="83"/>
        <end position="94"/>
    </location>
</feature>
<dbReference type="Proteomes" id="UP001271249">
    <property type="component" value="Unassembled WGS sequence"/>
</dbReference>
<feature type="region of interest" description="Disordered" evidence="1">
    <location>
        <begin position="58"/>
        <end position="117"/>
    </location>
</feature>
<feature type="signal peptide" evidence="2">
    <location>
        <begin position="1"/>
        <end position="18"/>
    </location>
</feature>
<feature type="compositionally biased region" description="Polar residues" evidence="1">
    <location>
        <begin position="95"/>
        <end position="110"/>
    </location>
</feature>
<evidence type="ECO:0000256" key="1">
    <source>
        <dbReference type="SAM" id="MobiDB-lite"/>
    </source>
</evidence>
<reference evidence="3 4" key="1">
    <citation type="submission" date="2023-08" db="EMBL/GenBank/DDBJ databases">
        <title>Implementing the SeqCode for naming new Mesorhizobium species isolated from Vachellia karroo root nodules.</title>
        <authorList>
            <person name="Van Lill M."/>
        </authorList>
    </citation>
    <scope>NUCLEOTIDE SEQUENCE [LARGE SCALE GENOMIC DNA]</scope>
    <source>
        <strain evidence="3 4">VK22B</strain>
    </source>
</reference>
<dbReference type="RefSeq" id="WP_320225759.1">
    <property type="nucleotide sequence ID" value="NZ_JAVIJB010000005.1"/>
</dbReference>
<comment type="caution">
    <text evidence="3">The sequence shown here is derived from an EMBL/GenBank/DDBJ whole genome shotgun (WGS) entry which is preliminary data.</text>
</comment>
<evidence type="ECO:0000313" key="3">
    <source>
        <dbReference type="EMBL" id="MDX8491726.1"/>
    </source>
</evidence>
<name>A0ABU4YXN6_9HYPH</name>
<proteinExistence type="predicted"/>
<evidence type="ECO:0000313" key="4">
    <source>
        <dbReference type="Proteomes" id="UP001271249"/>
    </source>
</evidence>
<dbReference type="EMBL" id="JAVIJC010000007">
    <property type="protein sequence ID" value="MDX8491726.1"/>
    <property type="molecule type" value="Genomic_DNA"/>
</dbReference>
<accession>A0ABU4YXN6</accession>
<evidence type="ECO:0008006" key="5">
    <source>
        <dbReference type="Google" id="ProtNLM"/>
    </source>
</evidence>
<feature type="compositionally biased region" description="Gly residues" evidence="1">
    <location>
        <begin position="58"/>
        <end position="82"/>
    </location>
</feature>
<keyword evidence="4" id="KW-1185">Reference proteome</keyword>
<protein>
    <recommendedName>
        <fullName evidence="5">Glycine-rich cell wall protein</fullName>
    </recommendedName>
</protein>
<sequence length="162" mass="15867">MSAAAPLRMFRLALRAAAALSLVVATYHFTPDGAAKLLVATAYAGNGNGNGGGGNGGGGNGGGNGGNSGGNSGNSNAGGGNANAGPGNNSGKGNTSPGSKASHVNATTGDTVEVDGTKITVVHRNGMKEEIENGRFEMTDAQGRTIVERKATQADLARLLSL</sequence>